<evidence type="ECO:0000313" key="2">
    <source>
        <dbReference type="EMBL" id="USR91770.1"/>
    </source>
</evidence>
<name>A0ABY5ARC0_9CYAN</name>
<accession>A0ABY5ARC0</accession>
<keyword evidence="2" id="KW-0489">Methyltransferase</keyword>
<evidence type="ECO:0000259" key="1">
    <source>
        <dbReference type="Pfam" id="PF08241"/>
    </source>
</evidence>
<dbReference type="RefSeq" id="WP_252663800.1">
    <property type="nucleotide sequence ID" value="NZ_CP098611.1"/>
</dbReference>
<dbReference type="GO" id="GO:0008168">
    <property type="term" value="F:methyltransferase activity"/>
    <property type="evidence" value="ECO:0007669"/>
    <property type="project" value="UniProtKB-KW"/>
</dbReference>
<proteinExistence type="predicted"/>
<dbReference type="InterPro" id="IPR013216">
    <property type="entry name" value="Methyltransf_11"/>
</dbReference>
<dbReference type="InterPro" id="IPR029063">
    <property type="entry name" value="SAM-dependent_MTases_sf"/>
</dbReference>
<dbReference type="Pfam" id="PF08241">
    <property type="entry name" value="Methyltransf_11"/>
    <property type="match status" value="1"/>
</dbReference>
<dbReference type="Proteomes" id="UP001056708">
    <property type="component" value="Chromosome"/>
</dbReference>
<keyword evidence="3" id="KW-1185">Reference proteome</keyword>
<dbReference type="SUPFAM" id="SSF53335">
    <property type="entry name" value="S-adenosyl-L-methionine-dependent methyltransferases"/>
    <property type="match status" value="1"/>
</dbReference>
<protein>
    <submittedName>
        <fullName evidence="2">Class I SAM-dependent methyltransferase</fullName>
    </submittedName>
</protein>
<dbReference type="CDD" id="cd02440">
    <property type="entry name" value="AdoMet_MTases"/>
    <property type="match status" value="1"/>
</dbReference>
<sequence>MWNEMKDYVPNDHSHQVTAEWMVQQVLDRLPTTSVIIDLGCGAGNSVDFFREFLPKLTWIGIDIADSPEVRKRKRSDATFMEFDGVNIPLPSNSVDLLFSRQVLEHVRYPEALLHSIVRVLKPSGYFVGSTSHLEPYHSFQLWNFTPYGFKEIVQEAGLILHEIRPGIDGKTLINRTYKGRPKTYSKYFNEESPLNLEIECWGQNTQRNHRQVLIRKLSVCGHFCFTCIKKS</sequence>
<dbReference type="Gene3D" id="3.40.50.150">
    <property type="entry name" value="Vaccinia Virus protein VP39"/>
    <property type="match status" value="1"/>
</dbReference>
<organism evidence="2 3">
    <name type="scientific">Phormidium yuhuli AB48</name>
    <dbReference type="NCBI Taxonomy" id="2940671"/>
    <lineage>
        <taxon>Bacteria</taxon>
        <taxon>Bacillati</taxon>
        <taxon>Cyanobacteriota</taxon>
        <taxon>Cyanophyceae</taxon>
        <taxon>Oscillatoriophycideae</taxon>
        <taxon>Oscillatoriales</taxon>
        <taxon>Oscillatoriaceae</taxon>
        <taxon>Phormidium</taxon>
        <taxon>Phormidium yuhuli</taxon>
    </lineage>
</organism>
<dbReference type="EMBL" id="CP098611">
    <property type="protein sequence ID" value="USR91770.1"/>
    <property type="molecule type" value="Genomic_DNA"/>
</dbReference>
<dbReference type="GO" id="GO:0032259">
    <property type="term" value="P:methylation"/>
    <property type="evidence" value="ECO:0007669"/>
    <property type="project" value="UniProtKB-KW"/>
</dbReference>
<gene>
    <name evidence="2" type="ORF">NEA10_03310</name>
</gene>
<evidence type="ECO:0000313" key="3">
    <source>
        <dbReference type="Proteomes" id="UP001056708"/>
    </source>
</evidence>
<keyword evidence="2" id="KW-0808">Transferase</keyword>
<reference evidence="2" key="1">
    <citation type="submission" date="2022-06" db="EMBL/GenBank/DDBJ databases">
        <title>Genome sequence of Phormidium yuhuli AB48 isolated from an industrial photobioreactor environment.</title>
        <authorList>
            <person name="Qiu Y."/>
            <person name="Noonan A.J.C."/>
            <person name="Dofher K."/>
            <person name="Koch M."/>
            <person name="Kieft B."/>
            <person name="Lin X."/>
            <person name="Ziels R.M."/>
            <person name="Hallam S.J."/>
        </authorList>
    </citation>
    <scope>NUCLEOTIDE SEQUENCE</scope>
    <source>
        <strain evidence="2">AB48</strain>
    </source>
</reference>
<dbReference type="PANTHER" id="PTHR43861">
    <property type="entry name" value="TRANS-ACONITATE 2-METHYLTRANSFERASE-RELATED"/>
    <property type="match status" value="1"/>
</dbReference>
<feature type="domain" description="Methyltransferase type 11" evidence="1">
    <location>
        <begin position="38"/>
        <end position="128"/>
    </location>
</feature>